<feature type="compositionally biased region" description="Polar residues" evidence="1">
    <location>
        <begin position="603"/>
        <end position="622"/>
    </location>
</feature>
<protein>
    <submittedName>
        <fullName evidence="4">FHA domain-containing protein</fullName>
    </submittedName>
</protein>
<feature type="region of interest" description="Disordered" evidence="1">
    <location>
        <begin position="562"/>
        <end position="641"/>
    </location>
</feature>
<name>A0A915D6V3_9BILA</name>
<dbReference type="InterPro" id="IPR000253">
    <property type="entry name" value="FHA_dom"/>
</dbReference>
<keyword evidence="3" id="KW-1185">Reference proteome</keyword>
<reference evidence="4" key="1">
    <citation type="submission" date="2022-11" db="UniProtKB">
        <authorList>
            <consortium name="WormBaseParasite"/>
        </authorList>
    </citation>
    <scope>IDENTIFICATION</scope>
</reference>
<dbReference type="PROSITE" id="PS50006">
    <property type="entry name" value="FHA_DOMAIN"/>
    <property type="match status" value="1"/>
</dbReference>
<dbReference type="WBParaSite" id="jg16355">
    <property type="protein sequence ID" value="jg16355"/>
    <property type="gene ID" value="jg16355"/>
</dbReference>
<dbReference type="SUPFAM" id="SSF49879">
    <property type="entry name" value="SMAD/FHA domain"/>
    <property type="match status" value="1"/>
</dbReference>
<feature type="compositionally biased region" description="Basic and acidic residues" evidence="1">
    <location>
        <begin position="51"/>
        <end position="62"/>
    </location>
</feature>
<evidence type="ECO:0000313" key="3">
    <source>
        <dbReference type="Proteomes" id="UP000887574"/>
    </source>
</evidence>
<organism evidence="3 4">
    <name type="scientific">Ditylenchus dipsaci</name>
    <dbReference type="NCBI Taxonomy" id="166011"/>
    <lineage>
        <taxon>Eukaryota</taxon>
        <taxon>Metazoa</taxon>
        <taxon>Ecdysozoa</taxon>
        <taxon>Nematoda</taxon>
        <taxon>Chromadorea</taxon>
        <taxon>Rhabditida</taxon>
        <taxon>Tylenchina</taxon>
        <taxon>Tylenchomorpha</taxon>
        <taxon>Sphaerularioidea</taxon>
        <taxon>Anguinidae</taxon>
        <taxon>Anguininae</taxon>
        <taxon>Ditylenchus</taxon>
    </lineage>
</organism>
<feature type="region of interest" description="Disordered" evidence="1">
    <location>
        <begin position="868"/>
        <end position="903"/>
    </location>
</feature>
<evidence type="ECO:0000256" key="1">
    <source>
        <dbReference type="SAM" id="MobiDB-lite"/>
    </source>
</evidence>
<dbReference type="Gene3D" id="2.60.200.20">
    <property type="match status" value="1"/>
</dbReference>
<evidence type="ECO:0000313" key="4">
    <source>
        <dbReference type="WBParaSite" id="jg16355"/>
    </source>
</evidence>
<feature type="domain" description="FHA" evidence="2">
    <location>
        <begin position="76"/>
        <end position="128"/>
    </location>
</feature>
<dbReference type="AlphaFoldDB" id="A0A915D6V3"/>
<feature type="region of interest" description="Disordered" evidence="1">
    <location>
        <begin position="816"/>
        <end position="848"/>
    </location>
</feature>
<feature type="region of interest" description="Disordered" evidence="1">
    <location>
        <begin position="33"/>
        <end position="62"/>
    </location>
</feature>
<dbReference type="InterPro" id="IPR008984">
    <property type="entry name" value="SMAD_FHA_dom_sf"/>
</dbReference>
<evidence type="ECO:0000259" key="2">
    <source>
        <dbReference type="PROSITE" id="PS50006"/>
    </source>
</evidence>
<dbReference type="Proteomes" id="UP000887574">
    <property type="component" value="Unplaced"/>
</dbReference>
<sequence>MVDSMFHLRRIHFQSYVTAAAAAAAASCKPESKGKAAAKTPPSDQQQLEAINDKTEPTKNPELRNNSTFILLDKVTKIGRNPELVDVVLNSIMHSNMISRDHSELVGELDENQRYKYSICDKSLNGTYPGEYAPQQTAEFIFRFERAIPGHKYFGYTIKGIRLHPEKTRAYMQISSDRVAPHEAFPATVTKVLPQATIASANATVAAVVSLPASTSTPLSCSSTSTTSDQPPPWLMQQHQHAAAASALAAAANLSADDVAAVSAHLRTVAAADALNSWNSSLYQLTLYTSKTPPLWKCFSGSSGSCSRLLPRSSRSTSSSPLAQCSTVESSIGQGAATASNTPTDWVQFNQQKAASPAAKVALFPTLTTEYKWTARTYALGPQVTSNANCLPTSSNSGFMPQILSPCAIGVVGSSASGGYGGVITSANATSSMGSSMAGPMKPAQQYQLQQRESPSISAKLAAAAASATKEELEAATRAAAAWPSIPPCSSASSTSARTQLPPSLASVLPAALAARQAGDTHRYCTCGVSNNTMNGGPVPTSVKNQNTPPLNYLVQPPHSNWTGDPLTLHSHKSGHSTTLPIKLEQRSRNSSTSLSSISSHSTFTNRGPTNNLAQSPNQPEVSTEDLMSKASCSSVTEPTPTATTINSLAAAISTMKEEWEQARVAGSQQKSLKRTKTADLDLAKGELNGGDELKQLQLAAAQAASLASEVLERPAFVRTPDAAGEEVLPPSSIVVKMMECDSTTGHNGQHNNENASDSVASNLQDLVPTSPPFRYHHPELHVPRPERVLSRLPVPASSAQKVLFFQRLQVELDQTGGKRGLGKSRGEEDESGKGEKPKPIKQTRKSNEVARLLNDLTAGNCSWQHQAERTIRTSSKHCNGDSAQPDLPNGHLLGSADRKREH</sequence>
<feature type="compositionally biased region" description="Low complexity" evidence="1">
    <location>
        <begin position="589"/>
        <end position="602"/>
    </location>
</feature>
<proteinExistence type="predicted"/>
<accession>A0A915D6V3</accession>
<feature type="compositionally biased region" description="Polar residues" evidence="1">
    <location>
        <begin position="631"/>
        <end position="641"/>
    </location>
</feature>